<feature type="region of interest" description="Disordered" evidence="6">
    <location>
        <begin position="1"/>
        <end position="51"/>
    </location>
</feature>
<dbReference type="Proteomes" id="UP001151516">
    <property type="component" value="Unassembled WGS sequence"/>
</dbReference>
<organism evidence="8 9">
    <name type="scientific">Coemansia spiralis</name>
    <dbReference type="NCBI Taxonomy" id="417178"/>
    <lineage>
        <taxon>Eukaryota</taxon>
        <taxon>Fungi</taxon>
        <taxon>Fungi incertae sedis</taxon>
        <taxon>Zoopagomycota</taxon>
        <taxon>Kickxellomycotina</taxon>
        <taxon>Kickxellomycetes</taxon>
        <taxon>Kickxellales</taxon>
        <taxon>Kickxellaceae</taxon>
        <taxon>Coemansia</taxon>
    </lineage>
</organism>
<accession>A0A9W8GL43</accession>
<dbReference type="InterPro" id="IPR050815">
    <property type="entry name" value="TF_fung"/>
</dbReference>
<dbReference type="GO" id="GO:0005634">
    <property type="term" value="C:nucleus"/>
    <property type="evidence" value="ECO:0007669"/>
    <property type="project" value="UniProtKB-SubCell"/>
</dbReference>
<proteinExistence type="predicted"/>
<feature type="domain" description="Xylanolytic transcriptional activator regulatory" evidence="7">
    <location>
        <begin position="159"/>
        <end position="242"/>
    </location>
</feature>
<keyword evidence="3" id="KW-0805">Transcription regulation</keyword>
<dbReference type="GO" id="GO:0003677">
    <property type="term" value="F:DNA binding"/>
    <property type="evidence" value="ECO:0007669"/>
    <property type="project" value="InterPro"/>
</dbReference>
<dbReference type="AlphaFoldDB" id="A0A9W8GL43"/>
<dbReference type="EMBL" id="JANBTX010000021">
    <property type="protein sequence ID" value="KAJ2689705.1"/>
    <property type="molecule type" value="Genomic_DNA"/>
</dbReference>
<evidence type="ECO:0000256" key="6">
    <source>
        <dbReference type="SAM" id="MobiDB-lite"/>
    </source>
</evidence>
<protein>
    <recommendedName>
        <fullName evidence="7">Xylanolytic transcriptional activator regulatory domain-containing protein</fullName>
    </recommendedName>
</protein>
<dbReference type="InterPro" id="IPR007219">
    <property type="entry name" value="XnlR_reg_dom"/>
</dbReference>
<dbReference type="GO" id="GO:0006351">
    <property type="term" value="P:DNA-templated transcription"/>
    <property type="evidence" value="ECO:0007669"/>
    <property type="project" value="InterPro"/>
</dbReference>
<evidence type="ECO:0000256" key="5">
    <source>
        <dbReference type="ARBA" id="ARBA00023242"/>
    </source>
</evidence>
<comment type="subcellular location">
    <subcellularLocation>
        <location evidence="1">Nucleus</location>
    </subcellularLocation>
</comment>
<name>A0A9W8GL43_9FUNG</name>
<dbReference type="GO" id="GO:0008270">
    <property type="term" value="F:zinc ion binding"/>
    <property type="evidence" value="ECO:0007669"/>
    <property type="project" value="InterPro"/>
</dbReference>
<comment type="caution">
    <text evidence="8">The sequence shown here is derived from an EMBL/GenBank/DDBJ whole genome shotgun (WGS) entry which is preliminary data.</text>
</comment>
<evidence type="ECO:0000313" key="8">
    <source>
        <dbReference type="EMBL" id="KAJ2689705.1"/>
    </source>
</evidence>
<evidence type="ECO:0000256" key="3">
    <source>
        <dbReference type="ARBA" id="ARBA00023015"/>
    </source>
</evidence>
<dbReference type="GO" id="GO:0000981">
    <property type="term" value="F:DNA-binding transcription factor activity, RNA polymerase II-specific"/>
    <property type="evidence" value="ECO:0007669"/>
    <property type="project" value="InterPro"/>
</dbReference>
<sequence>MRPDLLNVTDDRSHATDNSEYTSSSVETTTTAYLRRPKGIPESPDTGIPPPIDEELREAAIAYYTFFYSICPSLHPSTLLRKVVSDTLCPLLEAALRASTSVFVSRKLGRTVDTEALFSRLFSAITMRVEALTVDEMCAFQLASMGVSSGRGFVYFDTLKTSVSTLLLQLEWHELDRYDSPRQGQPMTWDEWVERETKRRVLWISYKVDAHHAGVVGCAPIFDANQFYLCAPCSDTEWDDLSLTMLLQGSGASDSDDIASTGEAQYKTVLAVMDSLSLLFKSLSPYESFVTQLVMLQRDAKTSWTQQKSLHLRTSSPGKEIARPRLLGESQLFQRLDTDLRDWRLKLVPAESLRDSTLSPHEVCFFGDIRHKTFLLRVRYACISIYAVGMGTILHLSNRPSFFADAERQTSPMDVEGASDTHKETLAVASMLGQKFGPMWSQGLLAQDVEPESWKYCVQGAHDMADTLRRNSDIPLEHFDMVIPFALFTSITVLLRHIGQSRHKLDTDSSPGLARRQREAEWKQCLRDIKVMWRVVHEMGLIWQNDVLSGVLKLMHIDDVISAADKLEPAPPKHLPSSIFS</sequence>
<evidence type="ECO:0000259" key="7">
    <source>
        <dbReference type="Pfam" id="PF04082"/>
    </source>
</evidence>
<keyword evidence="5" id="KW-0539">Nucleus</keyword>
<feature type="compositionally biased region" description="Low complexity" evidence="6">
    <location>
        <begin position="19"/>
        <end position="31"/>
    </location>
</feature>
<dbReference type="PANTHER" id="PTHR47338:SF5">
    <property type="entry name" value="ZN(II)2CYS6 TRANSCRIPTION FACTOR (EUROFUNG)"/>
    <property type="match status" value="1"/>
</dbReference>
<gene>
    <name evidence="8" type="ORF">IWW39_001297</name>
</gene>
<dbReference type="PANTHER" id="PTHR47338">
    <property type="entry name" value="ZN(II)2CYS6 TRANSCRIPTION FACTOR (EUROFUNG)-RELATED"/>
    <property type="match status" value="1"/>
</dbReference>
<dbReference type="OrthoDB" id="2123952at2759"/>
<reference evidence="8" key="1">
    <citation type="submission" date="2022-07" db="EMBL/GenBank/DDBJ databases">
        <title>Phylogenomic reconstructions and comparative analyses of Kickxellomycotina fungi.</title>
        <authorList>
            <person name="Reynolds N.K."/>
            <person name="Stajich J.E."/>
            <person name="Barry K."/>
            <person name="Grigoriev I.V."/>
            <person name="Crous P."/>
            <person name="Smith M.E."/>
        </authorList>
    </citation>
    <scope>NUCLEOTIDE SEQUENCE</scope>
    <source>
        <strain evidence="8">CBS 109367</strain>
    </source>
</reference>
<feature type="compositionally biased region" description="Basic and acidic residues" evidence="6">
    <location>
        <begin position="1"/>
        <end position="17"/>
    </location>
</feature>
<dbReference type="Pfam" id="PF04082">
    <property type="entry name" value="Fungal_trans"/>
    <property type="match status" value="1"/>
</dbReference>
<keyword evidence="4" id="KW-0804">Transcription</keyword>
<evidence type="ECO:0000256" key="1">
    <source>
        <dbReference type="ARBA" id="ARBA00004123"/>
    </source>
</evidence>
<keyword evidence="9" id="KW-1185">Reference proteome</keyword>
<dbReference type="CDD" id="cd12148">
    <property type="entry name" value="fungal_TF_MHR"/>
    <property type="match status" value="1"/>
</dbReference>
<evidence type="ECO:0000256" key="4">
    <source>
        <dbReference type="ARBA" id="ARBA00023163"/>
    </source>
</evidence>
<keyword evidence="2" id="KW-0479">Metal-binding</keyword>
<evidence type="ECO:0000313" key="9">
    <source>
        <dbReference type="Proteomes" id="UP001151516"/>
    </source>
</evidence>
<evidence type="ECO:0000256" key="2">
    <source>
        <dbReference type="ARBA" id="ARBA00022723"/>
    </source>
</evidence>